<dbReference type="Pfam" id="PF02601">
    <property type="entry name" value="Exonuc_VII_L"/>
    <property type="match status" value="1"/>
</dbReference>
<proteinExistence type="inferred from homology"/>
<keyword evidence="1 5" id="KW-0963">Cytoplasm</keyword>
<evidence type="ECO:0000259" key="8">
    <source>
        <dbReference type="Pfam" id="PF02601"/>
    </source>
</evidence>
<evidence type="ECO:0000313" key="10">
    <source>
        <dbReference type="EMBL" id="MDE1460497.1"/>
    </source>
</evidence>
<dbReference type="InterPro" id="IPR003753">
    <property type="entry name" value="Exonuc_VII_L"/>
</dbReference>
<keyword evidence="3 5" id="KW-0378">Hydrolase</keyword>
<dbReference type="InterPro" id="IPR020579">
    <property type="entry name" value="Exonuc_VII_lsu_C"/>
</dbReference>
<keyword evidence="11" id="KW-1185">Reference proteome</keyword>
<dbReference type="GO" id="GO:0008855">
    <property type="term" value="F:exodeoxyribonuclease VII activity"/>
    <property type="evidence" value="ECO:0007669"/>
    <property type="project" value="UniProtKB-EC"/>
</dbReference>
<protein>
    <recommendedName>
        <fullName evidence="5">Exodeoxyribonuclease 7 large subunit</fullName>
        <ecNumber evidence="5">3.1.11.6</ecNumber>
    </recommendedName>
    <alternativeName>
        <fullName evidence="5">Exodeoxyribonuclease VII large subunit</fullName>
        <shortName evidence="5">Exonuclease VII large subunit</shortName>
    </alternativeName>
</protein>
<keyword evidence="2 5" id="KW-0540">Nuclease</keyword>
<feature type="coiled-coil region" evidence="7">
    <location>
        <begin position="293"/>
        <end position="341"/>
    </location>
</feature>
<dbReference type="EMBL" id="JAPMOU010000001">
    <property type="protein sequence ID" value="MDE1460497.1"/>
    <property type="molecule type" value="Genomic_DNA"/>
</dbReference>
<dbReference type="CDD" id="cd04489">
    <property type="entry name" value="ExoVII_LU_OBF"/>
    <property type="match status" value="1"/>
</dbReference>
<gene>
    <name evidence="5 10" type="primary">xseA</name>
    <name evidence="10" type="ORF">ORQ98_00820</name>
</gene>
<reference evidence="10 11" key="1">
    <citation type="submission" date="2022-11" db="EMBL/GenBank/DDBJ databases">
        <title>Spartinivicinus poritis sp. nov., isolated from scleractinian coral Porites lutea.</title>
        <authorList>
            <person name="Zhang G."/>
            <person name="Cai L."/>
            <person name="Wei Q."/>
        </authorList>
    </citation>
    <scope>NUCLEOTIDE SEQUENCE [LARGE SCALE GENOMIC DNA]</scope>
    <source>
        <strain evidence="10 11">A2-2</strain>
    </source>
</reference>
<evidence type="ECO:0000256" key="4">
    <source>
        <dbReference type="ARBA" id="ARBA00022839"/>
    </source>
</evidence>
<evidence type="ECO:0000256" key="7">
    <source>
        <dbReference type="SAM" id="Coils"/>
    </source>
</evidence>
<dbReference type="InterPro" id="IPR025824">
    <property type="entry name" value="OB-fold_nuc-bd_dom"/>
</dbReference>
<evidence type="ECO:0000256" key="1">
    <source>
        <dbReference type="ARBA" id="ARBA00022490"/>
    </source>
</evidence>
<evidence type="ECO:0000256" key="5">
    <source>
        <dbReference type="HAMAP-Rule" id="MF_00378"/>
    </source>
</evidence>
<dbReference type="NCBIfam" id="TIGR00237">
    <property type="entry name" value="xseA"/>
    <property type="match status" value="1"/>
</dbReference>
<evidence type="ECO:0000313" key="11">
    <source>
        <dbReference type="Proteomes" id="UP001528823"/>
    </source>
</evidence>
<organism evidence="10 11">
    <name type="scientific">Spartinivicinus poritis</name>
    <dbReference type="NCBI Taxonomy" id="2994640"/>
    <lineage>
        <taxon>Bacteria</taxon>
        <taxon>Pseudomonadati</taxon>
        <taxon>Pseudomonadota</taxon>
        <taxon>Gammaproteobacteria</taxon>
        <taxon>Oceanospirillales</taxon>
        <taxon>Zooshikellaceae</taxon>
        <taxon>Spartinivicinus</taxon>
    </lineage>
</organism>
<comment type="subunit">
    <text evidence="5">Heterooligomer composed of large and small subunits.</text>
</comment>
<dbReference type="Pfam" id="PF13742">
    <property type="entry name" value="tRNA_anti_2"/>
    <property type="match status" value="1"/>
</dbReference>
<comment type="similarity">
    <text evidence="5 6">Belongs to the XseA family.</text>
</comment>
<dbReference type="PANTHER" id="PTHR30008:SF0">
    <property type="entry name" value="EXODEOXYRIBONUCLEASE 7 LARGE SUBUNIT"/>
    <property type="match status" value="1"/>
</dbReference>
<dbReference type="Proteomes" id="UP001528823">
    <property type="component" value="Unassembled WGS sequence"/>
</dbReference>
<evidence type="ECO:0000259" key="9">
    <source>
        <dbReference type="Pfam" id="PF13742"/>
    </source>
</evidence>
<keyword evidence="4 5" id="KW-0269">Exonuclease</keyword>
<evidence type="ECO:0000256" key="3">
    <source>
        <dbReference type="ARBA" id="ARBA00022801"/>
    </source>
</evidence>
<feature type="domain" description="OB-fold nucleic acid binding" evidence="9">
    <location>
        <begin position="20"/>
        <end position="112"/>
    </location>
</feature>
<keyword evidence="7" id="KW-0175">Coiled coil</keyword>
<dbReference type="HAMAP" id="MF_00378">
    <property type="entry name" value="Exonuc_7_L"/>
    <property type="match status" value="1"/>
</dbReference>
<dbReference type="RefSeq" id="WP_274686870.1">
    <property type="nucleotide sequence ID" value="NZ_JAPMOU010000001.1"/>
</dbReference>
<dbReference type="EC" id="3.1.11.6" evidence="5"/>
<evidence type="ECO:0000256" key="6">
    <source>
        <dbReference type="RuleBase" id="RU004355"/>
    </source>
</evidence>
<evidence type="ECO:0000256" key="2">
    <source>
        <dbReference type="ARBA" id="ARBA00022722"/>
    </source>
</evidence>
<comment type="caution">
    <text evidence="10">The sequence shown here is derived from an EMBL/GenBank/DDBJ whole genome shotgun (WGS) entry which is preliminary data.</text>
</comment>
<name>A0ABT5U4M4_9GAMM</name>
<comment type="catalytic activity">
    <reaction evidence="5 6">
        <text>Exonucleolytic cleavage in either 5'- to 3'- or 3'- to 5'-direction to yield nucleoside 5'-phosphates.</text>
        <dbReference type="EC" id="3.1.11.6"/>
    </reaction>
</comment>
<sequence>MTIPTADPYISQSTPERQVLSVSQLNQQVRRLLEISLGQIWVEGEISNLAIPSSGHWYFTLKDANAQVRCAMFRNKNQLLGFIPEEGTQVLMRAKVSLYEGRGDYQLIAEYLEESGDGALRRAFEQLKQKLSQQGFFEEAHKRPIPELPKHIGVVTSPTGAAIHDILSVLKRRFPAIPITVFPTAVQGKEAAPQIVAAITAAERYGQCDVLVVGRGGGSLEDLWPFNEEVVAHAIYNCSIPVVSAIGHEVDFTIADFVADLRAPTPSAAAEMLSSVSQQEWLSVITNYQNLLKEKLQNALAFHQHQLTSLKKRLRHPGHRLQELSQRFDDLEIRLKQAMDKKLVIAKNQLKLQHNAIQQQSPAKQLLQYQQFVQLLTNRLHHSTQQALKNNQLKMQHAAKQLQMVSPLATLSRGYSITLTEDKSQAIRSYSEVKPGDQLTTLLTDGEISCRVEKTTKRRALKTK</sequence>
<comment type="subcellular location">
    <subcellularLocation>
        <location evidence="5 6">Cytoplasm</location>
    </subcellularLocation>
</comment>
<feature type="domain" description="Exonuclease VII large subunit C-terminal" evidence="8">
    <location>
        <begin position="137"/>
        <end position="451"/>
    </location>
</feature>
<dbReference type="PANTHER" id="PTHR30008">
    <property type="entry name" value="EXODEOXYRIBONUCLEASE 7 LARGE SUBUNIT"/>
    <property type="match status" value="1"/>
</dbReference>
<comment type="function">
    <text evidence="5">Bidirectionally degrades single-stranded DNA into large acid-insoluble oligonucleotides, which are then degraded further into small acid-soluble oligonucleotides.</text>
</comment>
<accession>A0ABT5U4M4</accession>